<accession>A0A955RKL7</accession>
<proteinExistence type="predicted"/>
<dbReference type="Pfam" id="PF03703">
    <property type="entry name" value="bPH_2"/>
    <property type="match status" value="1"/>
</dbReference>
<feature type="transmembrane region" description="Helical" evidence="1">
    <location>
        <begin position="19"/>
        <end position="40"/>
    </location>
</feature>
<reference evidence="3" key="1">
    <citation type="submission" date="2020-04" db="EMBL/GenBank/DDBJ databases">
        <authorList>
            <person name="Zhang T."/>
        </authorList>
    </citation>
    <scope>NUCLEOTIDE SEQUENCE</scope>
    <source>
        <strain evidence="3">HKST-UBA11</strain>
    </source>
</reference>
<dbReference type="PANTHER" id="PTHR34473">
    <property type="entry name" value="UPF0699 TRANSMEMBRANE PROTEIN YDBS"/>
    <property type="match status" value="1"/>
</dbReference>
<sequence length="187" mass="21255">MATYNIIAKPSLKRHFFEFFADGIVLALNIAGLIFGLNYFNEDFHSIIWGIFILVLVILVATGIYRLLKTKMFVVALNKQGIEFRHGVFTKTVESIDMHRIKDFIKKRSVVDQIFGLAKIVILSTDQTTPKVTLDGLYMNDAEKILDFLQIYASDSIVKHYINRGDRAALDAAVAAKMKKEIVRKEP</sequence>
<dbReference type="Proteomes" id="UP000754563">
    <property type="component" value="Unassembled WGS sequence"/>
</dbReference>
<feature type="domain" description="YdbS-like PH" evidence="2">
    <location>
        <begin position="75"/>
        <end position="149"/>
    </location>
</feature>
<protein>
    <submittedName>
        <fullName evidence="3">PH domain-containing protein</fullName>
    </submittedName>
</protein>
<dbReference type="PANTHER" id="PTHR34473:SF2">
    <property type="entry name" value="UPF0699 TRANSMEMBRANE PROTEIN YDBT"/>
    <property type="match status" value="1"/>
</dbReference>
<feature type="transmembrane region" description="Helical" evidence="1">
    <location>
        <begin position="46"/>
        <end position="68"/>
    </location>
</feature>
<keyword evidence="1" id="KW-0812">Transmembrane</keyword>
<evidence type="ECO:0000259" key="2">
    <source>
        <dbReference type="Pfam" id="PF03703"/>
    </source>
</evidence>
<evidence type="ECO:0000313" key="3">
    <source>
        <dbReference type="EMBL" id="MCA9385587.1"/>
    </source>
</evidence>
<keyword evidence="1" id="KW-0472">Membrane</keyword>
<name>A0A955RKL7_9BACT</name>
<gene>
    <name evidence="3" type="ORF">KC717_02980</name>
</gene>
<dbReference type="EMBL" id="JAGQLH010000029">
    <property type="protein sequence ID" value="MCA9385587.1"/>
    <property type="molecule type" value="Genomic_DNA"/>
</dbReference>
<dbReference type="InterPro" id="IPR005182">
    <property type="entry name" value="YdbS-like_PH"/>
</dbReference>
<dbReference type="AlphaFoldDB" id="A0A955RKL7"/>
<reference evidence="3" key="2">
    <citation type="journal article" date="2021" name="Microbiome">
        <title>Successional dynamics and alternative stable states in a saline activated sludge microbial community over 9 years.</title>
        <authorList>
            <person name="Wang Y."/>
            <person name="Ye J."/>
            <person name="Ju F."/>
            <person name="Liu L."/>
            <person name="Boyd J.A."/>
            <person name="Deng Y."/>
            <person name="Parks D.H."/>
            <person name="Jiang X."/>
            <person name="Yin X."/>
            <person name="Woodcroft B.J."/>
            <person name="Tyson G.W."/>
            <person name="Hugenholtz P."/>
            <person name="Polz M.F."/>
            <person name="Zhang T."/>
        </authorList>
    </citation>
    <scope>NUCLEOTIDE SEQUENCE</scope>
    <source>
        <strain evidence="3">HKST-UBA11</strain>
    </source>
</reference>
<keyword evidence="1" id="KW-1133">Transmembrane helix</keyword>
<comment type="caution">
    <text evidence="3">The sequence shown here is derived from an EMBL/GenBank/DDBJ whole genome shotgun (WGS) entry which is preliminary data.</text>
</comment>
<organism evidence="3 4">
    <name type="scientific">Candidatus Dojkabacteria bacterium</name>
    <dbReference type="NCBI Taxonomy" id="2099670"/>
    <lineage>
        <taxon>Bacteria</taxon>
        <taxon>Candidatus Dojkabacteria</taxon>
    </lineage>
</organism>
<evidence type="ECO:0000313" key="4">
    <source>
        <dbReference type="Proteomes" id="UP000754563"/>
    </source>
</evidence>
<evidence type="ECO:0000256" key="1">
    <source>
        <dbReference type="SAM" id="Phobius"/>
    </source>
</evidence>